<dbReference type="EMBL" id="BARU01044650">
    <property type="protein sequence ID" value="GAH79868.1"/>
    <property type="molecule type" value="Genomic_DNA"/>
</dbReference>
<protein>
    <submittedName>
        <fullName evidence="1">Uncharacterized protein</fullName>
    </submittedName>
</protein>
<dbReference type="AlphaFoldDB" id="X1KCS5"/>
<accession>X1KCS5</accession>
<proteinExistence type="predicted"/>
<evidence type="ECO:0000313" key="1">
    <source>
        <dbReference type="EMBL" id="GAH79868.1"/>
    </source>
</evidence>
<gene>
    <name evidence="1" type="ORF">S03H2_68021</name>
</gene>
<name>X1KCS5_9ZZZZ</name>
<sequence length="64" mass="7100">MIKFCPKCHKEAYRLVEEGENVKVVLPNGNTVLNIGQKSSVSMSINCPSNHAVKLEIKSREEDG</sequence>
<organism evidence="1">
    <name type="scientific">marine sediment metagenome</name>
    <dbReference type="NCBI Taxonomy" id="412755"/>
    <lineage>
        <taxon>unclassified sequences</taxon>
        <taxon>metagenomes</taxon>
        <taxon>ecological metagenomes</taxon>
    </lineage>
</organism>
<reference evidence="1" key="1">
    <citation type="journal article" date="2014" name="Front. Microbiol.">
        <title>High frequency of phylogenetically diverse reductive dehalogenase-homologous genes in deep subseafloor sedimentary metagenomes.</title>
        <authorList>
            <person name="Kawai M."/>
            <person name="Futagami T."/>
            <person name="Toyoda A."/>
            <person name="Takaki Y."/>
            <person name="Nishi S."/>
            <person name="Hori S."/>
            <person name="Arai W."/>
            <person name="Tsubouchi T."/>
            <person name="Morono Y."/>
            <person name="Uchiyama I."/>
            <person name="Ito T."/>
            <person name="Fujiyama A."/>
            <person name="Inagaki F."/>
            <person name="Takami H."/>
        </authorList>
    </citation>
    <scope>NUCLEOTIDE SEQUENCE</scope>
    <source>
        <strain evidence="1">Expedition CK06-06</strain>
    </source>
</reference>
<comment type="caution">
    <text evidence="1">The sequence shown here is derived from an EMBL/GenBank/DDBJ whole genome shotgun (WGS) entry which is preliminary data.</text>
</comment>